<dbReference type="Proteomes" id="UP001325680">
    <property type="component" value="Chromosome"/>
</dbReference>
<keyword evidence="1" id="KW-0998">Cell outer membrane</keyword>
<dbReference type="InterPro" id="IPR039426">
    <property type="entry name" value="TonB-dep_rcpt-like"/>
</dbReference>
<keyword evidence="1" id="KW-0472">Membrane</keyword>
<evidence type="ECO:0000256" key="1">
    <source>
        <dbReference type="PROSITE-ProRule" id="PRU01360"/>
    </source>
</evidence>
<dbReference type="InterPro" id="IPR012910">
    <property type="entry name" value="Plug_dom"/>
</dbReference>
<dbReference type="NCBIfam" id="TIGR04057">
    <property type="entry name" value="SusC_RagA_signa"/>
    <property type="match status" value="1"/>
</dbReference>
<dbReference type="Gene3D" id="2.170.130.10">
    <property type="entry name" value="TonB-dependent receptor, plug domain"/>
    <property type="match status" value="1"/>
</dbReference>
<keyword evidence="2" id="KW-0732">Signal</keyword>
<dbReference type="RefSeq" id="WP_114792283.1">
    <property type="nucleotide sequence ID" value="NZ_CP139960.1"/>
</dbReference>
<dbReference type="InterPro" id="IPR023996">
    <property type="entry name" value="TonB-dep_OMP_SusC/RagA"/>
</dbReference>
<keyword evidence="1" id="KW-1134">Transmembrane beta strand</keyword>
<reference evidence="4 5" key="1">
    <citation type="submission" date="2023-12" db="EMBL/GenBank/DDBJ databases">
        <title>Genome sequencing and assembly of bacterial species from a model synthetic community.</title>
        <authorList>
            <person name="Hogle S.L."/>
        </authorList>
    </citation>
    <scope>NUCLEOTIDE SEQUENCE [LARGE SCALE GENOMIC DNA]</scope>
    <source>
        <strain evidence="4 5">HAMBI_3031</strain>
    </source>
</reference>
<dbReference type="PROSITE" id="PS52016">
    <property type="entry name" value="TONB_DEPENDENT_REC_3"/>
    <property type="match status" value="1"/>
</dbReference>
<organism evidence="4 5">
    <name type="scientific">Niabella yanshanensis</name>
    <dbReference type="NCBI Taxonomy" id="577386"/>
    <lineage>
        <taxon>Bacteria</taxon>
        <taxon>Pseudomonadati</taxon>
        <taxon>Bacteroidota</taxon>
        <taxon>Chitinophagia</taxon>
        <taxon>Chitinophagales</taxon>
        <taxon>Chitinophagaceae</taxon>
        <taxon>Niabella</taxon>
    </lineage>
</organism>
<evidence type="ECO:0000256" key="2">
    <source>
        <dbReference type="SAM" id="SignalP"/>
    </source>
</evidence>
<dbReference type="EMBL" id="CP139960">
    <property type="protein sequence ID" value="WQD37253.1"/>
    <property type="molecule type" value="Genomic_DNA"/>
</dbReference>
<dbReference type="NCBIfam" id="TIGR04056">
    <property type="entry name" value="OMP_RagA_SusC"/>
    <property type="match status" value="1"/>
</dbReference>
<accession>A0ABZ0W1V3</accession>
<comment type="similarity">
    <text evidence="1">Belongs to the TonB-dependent receptor family.</text>
</comment>
<dbReference type="Pfam" id="PF13715">
    <property type="entry name" value="CarbopepD_reg_2"/>
    <property type="match status" value="1"/>
</dbReference>
<feature type="domain" description="TonB-dependent receptor plug" evidence="3">
    <location>
        <begin position="116"/>
        <end position="222"/>
    </location>
</feature>
<proteinExistence type="inferred from homology"/>
<evidence type="ECO:0000313" key="5">
    <source>
        <dbReference type="Proteomes" id="UP001325680"/>
    </source>
</evidence>
<comment type="subcellular location">
    <subcellularLocation>
        <location evidence="1">Cell outer membrane</location>
        <topology evidence="1">Multi-pass membrane protein</topology>
    </subcellularLocation>
</comment>
<feature type="signal peptide" evidence="2">
    <location>
        <begin position="1"/>
        <end position="19"/>
    </location>
</feature>
<protein>
    <submittedName>
        <fullName evidence="4">SusC/RagA family TonB-linked outer membrane protein</fullName>
    </submittedName>
</protein>
<evidence type="ECO:0000259" key="3">
    <source>
        <dbReference type="Pfam" id="PF07715"/>
    </source>
</evidence>
<dbReference type="Gene3D" id="2.60.40.1120">
    <property type="entry name" value="Carboxypeptidase-like, regulatory domain"/>
    <property type="match status" value="1"/>
</dbReference>
<feature type="chain" id="PRO_5047117239" evidence="2">
    <location>
        <begin position="20"/>
        <end position="1077"/>
    </location>
</feature>
<sequence length="1077" mass="118735">MGKLKVAFVGILSFLTSLAFGQAKTVTGTVTDDKGAPIPGATVTVSQTNIGTATDPNGRFTINLPEGKRVIEVTAVGRSSQAVDLDGKSTVTIVLSMIENPLEEIVVTAYGRQTRRAVTGAIASINSKDLEKRALTSATGALEGVAPGVMVNNTYGQPGTAPSIRIRGFSSINGNNTPLVVVDGVIYGGSIADLNSNDIEDISVLKDAAAGALYGNKASNGVVLITTKKAKSGKPVFNAAINQGFYTRGMKEYTTMSPDQYMEAMWLGYRNNLLSTSATYNTVEKANAKANESAITDNIRYNIYNKSNTELFDANGKLVSDARIRDGYLGDLDWFEPILQTGHRQDYNINGGTKNDKSSLFFSTGYLDEKGYFKRSGFQRFTGRINGDITPVSWFKAGVLLNGTHQINNNYSDGNTSFNNPIYNARIIAPVFPVHLHDMATGEYILDEEGKVQYDDGSTYNRGQYVARHAIWENELNTRKNIIGSMQGQAYANVKFLKDFSFTILGDLTTKNTELRNYENPVIGDGSGNGGRVSRDMYRYKVYTFQQQLNWNRYFNDHNFDVLVGHENYSYFYSRLQGSKGSQAFTGLENLDDFTSIISLGEYEDVVKTESYLSRVRYNYSQKYFLEGSFRRDGSSRFAAANRWGSFWGLSGAWLISSENFLAGSKTVNNLKLRAGYGQVGNDASAAYYASQTLYTFNQNANLMAVYLSQNGSQNLVWEKVGTWGAALEGQLFNRFNFSVEYFDKRSIDLIFPFNYPLSAGGTSSTSAQATVLRNIGTLSNRGWELAADYFIINKKDFTLNLGANATFLKNEIVKLPNENKKDGIIDGTKKLFEGHGIYDFWLYQYAGVDQMTGTGLYVADDVIYNGGNPDNAGSTIPAANLVKINDKYYVNNVTYAKRDWSGSSIPKVYGGVSLRANWKSLSFQTLFTYGLGGKMMDYSYLDLMSVSGTPHSLHTDLLKAWNGAPEGMTESSVNRLDPNGIPAIDYARNAQATQTSTRFLQDASYGVLKNISIGYGLPSTTLERISLRSCQINFTIENLATFTKLQGMDPQQSFNGVHYNYFMTPRIFSLGLNIGL</sequence>
<evidence type="ECO:0000313" key="4">
    <source>
        <dbReference type="EMBL" id="WQD37253.1"/>
    </source>
</evidence>
<dbReference type="SUPFAM" id="SSF56935">
    <property type="entry name" value="Porins"/>
    <property type="match status" value="1"/>
</dbReference>
<keyword evidence="1" id="KW-0812">Transmembrane</keyword>
<keyword evidence="5" id="KW-1185">Reference proteome</keyword>
<name>A0ABZ0W1V3_9BACT</name>
<dbReference type="InterPro" id="IPR008969">
    <property type="entry name" value="CarboxyPept-like_regulatory"/>
</dbReference>
<keyword evidence="1" id="KW-0813">Transport</keyword>
<gene>
    <name evidence="4" type="ORF">U0035_16410</name>
</gene>
<dbReference type="InterPro" id="IPR037066">
    <property type="entry name" value="Plug_dom_sf"/>
</dbReference>
<dbReference type="SUPFAM" id="SSF49464">
    <property type="entry name" value="Carboxypeptidase regulatory domain-like"/>
    <property type="match status" value="1"/>
</dbReference>
<dbReference type="Pfam" id="PF07715">
    <property type="entry name" value="Plug"/>
    <property type="match status" value="1"/>
</dbReference>
<dbReference type="InterPro" id="IPR023997">
    <property type="entry name" value="TonB-dep_OMP_SusC/RagA_CS"/>
</dbReference>